<comment type="caution">
    <text evidence="9">The sequence shown here is derived from an EMBL/GenBank/DDBJ whole genome shotgun (WGS) entry which is preliminary data.</text>
</comment>
<dbReference type="Pfam" id="PF03097">
    <property type="entry name" value="BRO1"/>
    <property type="match status" value="1"/>
</dbReference>
<dbReference type="SMART" id="SM01041">
    <property type="entry name" value="BRO1"/>
    <property type="match status" value="1"/>
</dbReference>
<dbReference type="InterPro" id="IPR004328">
    <property type="entry name" value="BRO1_dom"/>
</dbReference>
<evidence type="ECO:0000256" key="4">
    <source>
        <dbReference type="ARBA" id="ARBA00022833"/>
    </source>
</evidence>
<feature type="domain" description="BRO1" evidence="8">
    <location>
        <begin position="406"/>
        <end position="798"/>
    </location>
</feature>
<dbReference type="Proteomes" id="UP000243975">
    <property type="component" value="Unassembled WGS sequence"/>
</dbReference>
<feature type="domain" description="B box-type" evidence="7">
    <location>
        <begin position="44"/>
        <end position="91"/>
    </location>
</feature>
<dbReference type="CDD" id="cd09034">
    <property type="entry name" value="BRO1_Alix_like"/>
    <property type="match status" value="1"/>
</dbReference>
<gene>
    <name evidence="9" type="ORF">Ccrd_019286</name>
</gene>
<feature type="region of interest" description="Disordered" evidence="6">
    <location>
        <begin position="171"/>
        <end position="195"/>
    </location>
</feature>
<keyword evidence="3 5" id="KW-0863">Zinc-finger</keyword>
<evidence type="ECO:0000256" key="3">
    <source>
        <dbReference type="ARBA" id="ARBA00022771"/>
    </source>
</evidence>
<reference evidence="9 10" key="1">
    <citation type="journal article" date="2016" name="Sci. Rep.">
        <title>The genome sequence of the outbreeding globe artichoke constructed de novo incorporating a phase-aware low-pass sequencing strategy of F1 progeny.</title>
        <authorList>
            <person name="Scaglione D."/>
            <person name="Reyes-Chin-Wo S."/>
            <person name="Acquadro A."/>
            <person name="Froenicke L."/>
            <person name="Portis E."/>
            <person name="Beitel C."/>
            <person name="Tirone M."/>
            <person name="Mauro R."/>
            <person name="Lo Monaco A."/>
            <person name="Mauromicale G."/>
            <person name="Faccioli P."/>
            <person name="Cattivelli L."/>
            <person name="Rieseberg L."/>
            <person name="Michelmore R."/>
            <person name="Lanteri S."/>
        </authorList>
    </citation>
    <scope>NUCLEOTIDE SEQUENCE [LARGE SCALE GENOMIC DNA]</scope>
    <source>
        <strain evidence="9">2C</strain>
    </source>
</reference>
<evidence type="ECO:0000313" key="10">
    <source>
        <dbReference type="Proteomes" id="UP000243975"/>
    </source>
</evidence>
<evidence type="ECO:0000259" key="7">
    <source>
        <dbReference type="PROSITE" id="PS50119"/>
    </source>
</evidence>
<name>A0A118K176_CYNCS</name>
<dbReference type="STRING" id="59895.A0A118K176"/>
<dbReference type="Gramene" id="KVI02415">
    <property type="protein sequence ID" value="KVI02415"/>
    <property type="gene ID" value="Ccrd_019286"/>
</dbReference>
<dbReference type="AlphaFoldDB" id="A0A118K176"/>
<dbReference type="SMART" id="SM00336">
    <property type="entry name" value="BBOX"/>
    <property type="match status" value="2"/>
</dbReference>
<keyword evidence="10" id="KW-1185">Reference proteome</keyword>
<dbReference type="Gene3D" id="1.25.40.280">
    <property type="entry name" value="alix/aip1 like domains"/>
    <property type="match status" value="1"/>
</dbReference>
<dbReference type="InterPro" id="IPR038499">
    <property type="entry name" value="BRO1_sf"/>
</dbReference>
<dbReference type="InterPro" id="IPR000315">
    <property type="entry name" value="Znf_B-box"/>
</dbReference>
<evidence type="ECO:0000256" key="2">
    <source>
        <dbReference type="ARBA" id="ARBA00022723"/>
    </source>
</evidence>
<dbReference type="InterPro" id="IPR049808">
    <property type="entry name" value="CONSTANS-like_Bbox1"/>
</dbReference>
<dbReference type="PANTHER" id="PTHR23032:SF2">
    <property type="entry name" value="ENDOSOMAL TARGETING BRO1-LIKE DOMAIN-CONTAINING PROTEIN"/>
    <property type="match status" value="1"/>
</dbReference>
<protein>
    <submittedName>
        <fullName evidence="9">BRO1 domain-containing protein</fullName>
    </submittedName>
</protein>
<dbReference type="EMBL" id="LEKV01002653">
    <property type="protein sequence ID" value="KVI02415.1"/>
    <property type="molecule type" value="Genomic_DNA"/>
</dbReference>
<accession>A0A118K176</accession>
<evidence type="ECO:0000313" key="9">
    <source>
        <dbReference type="EMBL" id="KVI02415.1"/>
    </source>
</evidence>
<comment type="similarity">
    <text evidence="1">Belongs to the BROX family.</text>
</comment>
<dbReference type="PANTHER" id="PTHR23032">
    <property type="entry name" value="BRO1 DOMAIN-CONTAINING PROTEIN BROX"/>
    <property type="match status" value="1"/>
</dbReference>
<feature type="region of interest" description="Disordered" evidence="6">
    <location>
        <begin position="120"/>
        <end position="149"/>
    </location>
</feature>
<dbReference type="InterPro" id="IPR038898">
    <property type="entry name" value="BROX"/>
</dbReference>
<evidence type="ECO:0000259" key="8">
    <source>
        <dbReference type="PROSITE" id="PS51180"/>
    </source>
</evidence>
<sequence>MSSSLCDFCNHRSAVLYCKADSAKLCLFCDTTVHSANALSLKHFRSQICDNCASDAVSVACSTDNLLLCTSCDNDFHADSSLSTYHTRFPIHDFSGCPSPLQLASIWGFSLKLHPSSSNAKSNNFHHSHDKPPPPPPYDEVPSVDWKSSASPSGVHNKLLYQQLLELANQGSDADGPELRPQTPTGCGPPEISQGFEYEEHDDKDLLHQQTPLTYLLMTPHNPSNSKPNNGSITEFSNMWSYSPKRQTSQIWDFNLGRSRSSEAGCDNPGFAVNNCTDLVEDASFTTMEVLKEMDAINISFTTNPSQNISGCRSTLECDKRTPSERQMMENKISNWSMDGEQGMEIAAASKVDAQQLAQNRCNAMLRYKEKKKTRRIDMGCAVSVYRVGATKKQHTSIPLVTILAPSIRIPSPSNINNPLKGLVPKDLALRLTSFRNQIALLAQHQQASDDVASAVPELLRASEDYLSLLVGLTHQELGLQQLIEFKWKSLDDGQRQEICIADSWFELLSVVHMMAMLTLMEANSKLIPHQNVSTQPLESTDNIRCAVDLLVKAAGYLQFCLNEILVHIPPHIKTKLPADLQECVLEAAYIQALGQGTEMQLASAVESRNATLSVKRRLACEQLSYFSQAHYCLSTCENLNGYGKKHLSFIKWKYLEAKAAAYYYHGLIMDKGSEPSCHISAVCCFLAAEEILTESKKACLNFCLTVPITRVPYAWGAMKHLNKKIPETAAKKSQMYAYLLEQEKGLEVLPELPEFELSLKADEYEMPEKDAAWESEKWVIPSQTLKTHLTDDEEDDI</sequence>
<feature type="domain" description="B box-type" evidence="7">
    <location>
        <begin position="1"/>
        <end position="48"/>
    </location>
</feature>
<keyword evidence="4" id="KW-0862">Zinc</keyword>
<organism evidence="9 10">
    <name type="scientific">Cynara cardunculus var. scolymus</name>
    <name type="common">Globe artichoke</name>
    <name type="synonym">Cynara scolymus</name>
    <dbReference type="NCBI Taxonomy" id="59895"/>
    <lineage>
        <taxon>Eukaryota</taxon>
        <taxon>Viridiplantae</taxon>
        <taxon>Streptophyta</taxon>
        <taxon>Embryophyta</taxon>
        <taxon>Tracheophyta</taxon>
        <taxon>Spermatophyta</taxon>
        <taxon>Magnoliopsida</taxon>
        <taxon>eudicotyledons</taxon>
        <taxon>Gunneridae</taxon>
        <taxon>Pentapetalae</taxon>
        <taxon>asterids</taxon>
        <taxon>campanulids</taxon>
        <taxon>Asterales</taxon>
        <taxon>Asteraceae</taxon>
        <taxon>Carduoideae</taxon>
        <taxon>Cardueae</taxon>
        <taxon>Carduinae</taxon>
        <taxon>Cynara</taxon>
    </lineage>
</organism>
<dbReference type="GO" id="GO:0008270">
    <property type="term" value="F:zinc ion binding"/>
    <property type="evidence" value="ECO:0007669"/>
    <property type="project" value="UniProtKB-KW"/>
</dbReference>
<dbReference type="PROSITE" id="PS51180">
    <property type="entry name" value="BRO1"/>
    <property type="match status" value="1"/>
</dbReference>
<proteinExistence type="inferred from homology"/>
<dbReference type="CDD" id="cd19821">
    <property type="entry name" value="Bbox1_BBX-like"/>
    <property type="match status" value="1"/>
</dbReference>
<evidence type="ECO:0000256" key="1">
    <source>
        <dbReference type="ARBA" id="ARBA00008901"/>
    </source>
</evidence>
<dbReference type="PROSITE" id="PS50119">
    <property type="entry name" value="ZF_BBOX"/>
    <property type="match status" value="2"/>
</dbReference>
<keyword evidence="2" id="KW-0479">Metal-binding</keyword>
<evidence type="ECO:0000256" key="5">
    <source>
        <dbReference type="PROSITE-ProRule" id="PRU00024"/>
    </source>
</evidence>
<evidence type="ECO:0000256" key="6">
    <source>
        <dbReference type="SAM" id="MobiDB-lite"/>
    </source>
</evidence>